<dbReference type="EMBL" id="JACEEZ010000613">
    <property type="protein sequence ID" value="KAG0729992.1"/>
    <property type="molecule type" value="Genomic_DNA"/>
</dbReference>
<feature type="region of interest" description="Disordered" evidence="1">
    <location>
        <begin position="99"/>
        <end position="159"/>
    </location>
</feature>
<reference evidence="3" key="1">
    <citation type="submission" date="2020-07" db="EMBL/GenBank/DDBJ databases">
        <title>The High-quality genome of the commercially important snow crab, Chionoecetes opilio.</title>
        <authorList>
            <person name="Jeong J.-H."/>
            <person name="Ryu S."/>
        </authorList>
    </citation>
    <scope>NUCLEOTIDE SEQUENCE</scope>
    <source>
        <strain evidence="3">MADBK_172401_WGS</strain>
        <tissue evidence="3">Digestive gland</tissue>
    </source>
</reference>
<dbReference type="Proteomes" id="UP000770661">
    <property type="component" value="Unassembled WGS sequence"/>
</dbReference>
<protein>
    <submittedName>
        <fullName evidence="3">Uncharacterized protein</fullName>
    </submittedName>
</protein>
<evidence type="ECO:0000256" key="2">
    <source>
        <dbReference type="SAM" id="Phobius"/>
    </source>
</evidence>
<name>A0A8J5D5C5_CHIOP</name>
<feature type="compositionally biased region" description="Low complexity" evidence="1">
    <location>
        <begin position="182"/>
        <end position="239"/>
    </location>
</feature>
<proteinExistence type="predicted"/>
<accession>A0A8J5D5C5</accession>
<gene>
    <name evidence="3" type="ORF">GWK47_029202</name>
</gene>
<keyword evidence="2" id="KW-0472">Membrane</keyword>
<organism evidence="3 4">
    <name type="scientific">Chionoecetes opilio</name>
    <name type="common">Atlantic snow crab</name>
    <name type="synonym">Cancer opilio</name>
    <dbReference type="NCBI Taxonomy" id="41210"/>
    <lineage>
        <taxon>Eukaryota</taxon>
        <taxon>Metazoa</taxon>
        <taxon>Ecdysozoa</taxon>
        <taxon>Arthropoda</taxon>
        <taxon>Crustacea</taxon>
        <taxon>Multicrustacea</taxon>
        <taxon>Malacostraca</taxon>
        <taxon>Eumalacostraca</taxon>
        <taxon>Eucarida</taxon>
        <taxon>Decapoda</taxon>
        <taxon>Pleocyemata</taxon>
        <taxon>Brachyura</taxon>
        <taxon>Eubrachyura</taxon>
        <taxon>Majoidea</taxon>
        <taxon>Majidae</taxon>
        <taxon>Chionoecetes</taxon>
    </lineage>
</organism>
<dbReference type="AlphaFoldDB" id="A0A8J5D5C5"/>
<keyword evidence="4" id="KW-1185">Reference proteome</keyword>
<feature type="transmembrane region" description="Helical" evidence="2">
    <location>
        <begin position="6"/>
        <end position="33"/>
    </location>
</feature>
<evidence type="ECO:0000313" key="4">
    <source>
        <dbReference type="Proteomes" id="UP000770661"/>
    </source>
</evidence>
<keyword evidence="2" id="KW-1133">Transmembrane helix</keyword>
<feature type="region of interest" description="Disordered" evidence="1">
    <location>
        <begin position="181"/>
        <end position="243"/>
    </location>
</feature>
<evidence type="ECO:0000256" key="1">
    <source>
        <dbReference type="SAM" id="MobiDB-lite"/>
    </source>
</evidence>
<comment type="caution">
    <text evidence="3">The sequence shown here is derived from an EMBL/GenBank/DDBJ whole genome shotgun (WGS) entry which is preliminary data.</text>
</comment>
<sequence length="259" mass="29182">MAPDDLAIIVTISVLGGVILISLLVVCIVKICANHDLERRFANKQHYGDTVALQEVGAPPSYVHYPAPEPYTPAPYDPEDNPWRLGPYNDLEHEEYNPIDTHDHPTYPDPALQIPRRSSHPLDPPYRRSSVQNMPRRPSHVQDYPPWSGIRSNRDCGNPRTRVHNCPRLFTRLNVGIRMSVNTNTNNTNTNTNNNNINNKTTNTTNTNTNNINNNNNNINNNNNNNSTNNNNNTTTNTNTPPPAPAGCCKWHPYMCVFI</sequence>
<evidence type="ECO:0000313" key="3">
    <source>
        <dbReference type="EMBL" id="KAG0729992.1"/>
    </source>
</evidence>
<keyword evidence="2" id="KW-0812">Transmembrane</keyword>